<feature type="domain" description="Protein kinase" evidence="1">
    <location>
        <begin position="1"/>
        <end position="321"/>
    </location>
</feature>
<keyword evidence="2" id="KW-1185">Reference proteome</keyword>
<dbReference type="Gene3D" id="1.10.510.10">
    <property type="entry name" value="Transferase(Phosphotransferase) domain 1"/>
    <property type="match status" value="1"/>
</dbReference>
<dbReference type="AlphaFoldDB" id="A0A6P8I2M2"/>
<dbReference type="RefSeq" id="XP_031562784.1">
    <property type="nucleotide sequence ID" value="XM_031706924.1"/>
</dbReference>
<proteinExistence type="predicted"/>
<evidence type="ECO:0000313" key="3">
    <source>
        <dbReference type="RefSeq" id="XP_031562784.1"/>
    </source>
</evidence>
<dbReference type="GO" id="GO:0005524">
    <property type="term" value="F:ATP binding"/>
    <property type="evidence" value="ECO:0007669"/>
    <property type="project" value="InterPro"/>
</dbReference>
<dbReference type="InParanoid" id="A0A6P8I2M2"/>
<dbReference type="InterPro" id="IPR000719">
    <property type="entry name" value="Prot_kinase_dom"/>
</dbReference>
<dbReference type="PANTHER" id="PTHR15508:SF8">
    <property type="entry name" value="LD24550P"/>
    <property type="match status" value="1"/>
</dbReference>
<dbReference type="PROSITE" id="PS50011">
    <property type="entry name" value="PROTEIN_KINASE_DOM"/>
    <property type="match status" value="1"/>
</dbReference>
<dbReference type="GO" id="GO:0004672">
    <property type="term" value="F:protein kinase activity"/>
    <property type="evidence" value="ECO:0007669"/>
    <property type="project" value="InterPro"/>
</dbReference>
<dbReference type="Pfam" id="PF00069">
    <property type="entry name" value="Pkinase"/>
    <property type="match status" value="1"/>
</dbReference>
<dbReference type="SMART" id="SM00220">
    <property type="entry name" value="S_TKc"/>
    <property type="match status" value="1"/>
</dbReference>
<sequence>MALSAQCPFTVKLHLHCETPTAVFLLLQHARGGLLCDYLTPLKRRQQQRSSVTSKRQCYLHNLRDTKVNKGIINPCHSSNYARDNQKANIILVGSKQEKEGSNGTAYADTERSTIRCQKKEDLKMWQESDSFSLDKKYGENISGSCKKPSTFALLDEYFSSPSQKSIESYVRVWMAEIILALAHLHSNGIICRDLHLRNILISDEGHVLLTHFSVWEDVNEESDLFMLEEEYCAPELFRLEGVTPAADWWSVGALFYEILTGQALRRNHPCGIQSHTEIETASNLSAEASALIRELLVVSPSERLGSGVNGLEDIKSHPFFSSVDWSSLKSNDYQN</sequence>
<dbReference type="InterPro" id="IPR011009">
    <property type="entry name" value="Kinase-like_dom_sf"/>
</dbReference>
<dbReference type="PANTHER" id="PTHR15508">
    <property type="entry name" value="RIBOSOMAL PROTEIN S6 KINASE"/>
    <property type="match status" value="1"/>
</dbReference>
<evidence type="ECO:0000313" key="2">
    <source>
        <dbReference type="Proteomes" id="UP000515163"/>
    </source>
</evidence>
<name>A0A6P8I2M2_ACTTE</name>
<dbReference type="KEGG" id="aten:116298447"/>
<organism evidence="2 3">
    <name type="scientific">Actinia tenebrosa</name>
    <name type="common">Australian red waratah sea anemone</name>
    <dbReference type="NCBI Taxonomy" id="6105"/>
    <lineage>
        <taxon>Eukaryota</taxon>
        <taxon>Metazoa</taxon>
        <taxon>Cnidaria</taxon>
        <taxon>Anthozoa</taxon>
        <taxon>Hexacorallia</taxon>
        <taxon>Actiniaria</taxon>
        <taxon>Actiniidae</taxon>
        <taxon>Actinia</taxon>
    </lineage>
</organism>
<evidence type="ECO:0000259" key="1">
    <source>
        <dbReference type="PROSITE" id="PS50011"/>
    </source>
</evidence>
<dbReference type="InterPro" id="IPR051866">
    <property type="entry name" value="Intracell_Sig-Traffick_Protein"/>
</dbReference>
<dbReference type="Proteomes" id="UP000515163">
    <property type="component" value="Unplaced"/>
</dbReference>
<dbReference type="OrthoDB" id="5989293at2759"/>
<reference evidence="3" key="1">
    <citation type="submission" date="2025-08" db="UniProtKB">
        <authorList>
            <consortium name="RefSeq"/>
        </authorList>
    </citation>
    <scope>IDENTIFICATION</scope>
    <source>
        <tissue evidence="3">Tentacle</tissue>
    </source>
</reference>
<dbReference type="GeneID" id="116298447"/>
<accession>A0A6P8I2M2</accession>
<protein>
    <submittedName>
        <fullName evidence="3">Ribosomal protein S6 kinase delta-1-like</fullName>
    </submittedName>
</protein>
<gene>
    <name evidence="3" type="primary">LOC116298447</name>
</gene>
<dbReference type="SUPFAM" id="SSF56112">
    <property type="entry name" value="Protein kinase-like (PK-like)"/>
    <property type="match status" value="1"/>
</dbReference>